<reference evidence="6 7" key="1">
    <citation type="journal article" date="2018" name="PLoS Pathog.">
        <title>Evolution of structural diversity of trichothecenes, a family of toxins produced by plant pathogenic and entomopathogenic fungi.</title>
        <authorList>
            <person name="Proctor R.H."/>
            <person name="McCormick S.P."/>
            <person name="Kim H.S."/>
            <person name="Cardoza R.E."/>
            <person name="Stanley A.M."/>
            <person name="Lindo L."/>
            <person name="Kelly A."/>
            <person name="Brown D.W."/>
            <person name="Lee T."/>
            <person name="Vaughan M.M."/>
            <person name="Alexander N.J."/>
            <person name="Busman M."/>
            <person name="Gutierrez S."/>
        </authorList>
    </citation>
    <scope>NUCLEOTIDE SEQUENCE [LARGE SCALE GENOMIC DNA]</scope>
    <source>
        <strain evidence="6 7">NRRL 20695</strain>
    </source>
</reference>
<feature type="region of interest" description="Disordered" evidence="4">
    <location>
        <begin position="1"/>
        <end position="27"/>
    </location>
</feature>
<evidence type="ECO:0000256" key="4">
    <source>
        <dbReference type="SAM" id="MobiDB-lite"/>
    </source>
</evidence>
<comment type="caution">
    <text evidence="6">The sequence shown here is derived from an EMBL/GenBank/DDBJ whole genome shotgun (WGS) entry which is preliminary data.</text>
</comment>
<dbReference type="Pfam" id="PF00172">
    <property type="entry name" value="Zn_clus"/>
    <property type="match status" value="1"/>
</dbReference>
<feature type="compositionally biased region" description="Polar residues" evidence="4">
    <location>
        <begin position="18"/>
        <end position="27"/>
    </location>
</feature>
<dbReference type="Proteomes" id="UP000266234">
    <property type="component" value="Unassembled WGS sequence"/>
</dbReference>
<evidence type="ECO:0000256" key="1">
    <source>
        <dbReference type="ARBA" id="ARBA00004123"/>
    </source>
</evidence>
<feature type="region of interest" description="Disordered" evidence="4">
    <location>
        <begin position="85"/>
        <end position="112"/>
    </location>
</feature>
<dbReference type="PANTHER" id="PTHR31001:SF84">
    <property type="entry name" value="FUNGAL SPECIFIC TRANSCRIPTION FACTOR"/>
    <property type="match status" value="1"/>
</dbReference>
<keyword evidence="3" id="KW-0539">Nucleus</keyword>
<sequence>MEFDKTWTGDKSPRGTRIQGTTQSYSSLAVTQDRDKVTPVKEPNSGRAACFECARRKQKCNRVWPCNNCQKRNVANKCQFKPIAPQVSSRSKKRDAKPEVNEESEDVTDVDEPGAEELEALGYSSQHFFSKINHHAKEERPLPRHFRVKPDLCPQLRHALDILPPRPYIDSLVKNFVENVNFHYYIIYPATFLADYQDWWSDRSAGKPLDLQWTCLLLMICACSTQYLSSELQRKYELELGETAQKLTERYHRTSCELYSAVPSGQSQLLGVQQLLHSCYWYKSEARFTECWHVLGHAIREAQEMGIHQEAVMGDIPDFEREMHRRIWCVLDTWDWQMSALLSRPLIIDRTDCHVGLPSLTLEGITPSPLLHMKLQSEIIRNLFHRFGPPRNIVEPSDVQEYQKMLEDWMALFPPMFDLHNPDYSQDILHPWIPLHRHYLHTMGYSMILNPMRAFLAKPIDIKMASSAELHIRSDGIDYALKLMKSLGEFFSCVWPRDAKFHFVIFAIFDTAAVYSSVILHDKDDSAPKRQEMFQAFEEAMEMITQLKTIVPNARIYYKILVQLRKKMQGKGLEYSKTLQPLRKRAKMVPFEAPTPKSSPPEPVITLTAESSSSGHSSTIYPSVNHYSQKTSQLSECGTQPVPVAQPSDNIQLGSSRNDMYPGDGVSVTGEPLPSQVSGAENTVKSDAVVNLSHAIEQTVPVEMGLPTLSEEELTTLAEMWKWESLDLGLTDHPSGP</sequence>
<name>A0A395T9D5_9HYPO</name>
<dbReference type="GO" id="GO:0008270">
    <property type="term" value="F:zinc ion binding"/>
    <property type="evidence" value="ECO:0007669"/>
    <property type="project" value="InterPro"/>
</dbReference>
<evidence type="ECO:0000256" key="3">
    <source>
        <dbReference type="ARBA" id="ARBA00023242"/>
    </source>
</evidence>
<dbReference type="PANTHER" id="PTHR31001">
    <property type="entry name" value="UNCHARACTERIZED TRANSCRIPTIONAL REGULATORY PROTEIN"/>
    <property type="match status" value="1"/>
</dbReference>
<dbReference type="SMART" id="SM00906">
    <property type="entry name" value="Fungal_trans"/>
    <property type="match status" value="1"/>
</dbReference>
<dbReference type="OrthoDB" id="5344325at2759"/>
<dbReference type="Gene3D" id="4.10.240.10">
    <property type="entry name" value="Zn(2)-C6 fungal-type DNA-binding domain"/>
    <property type="match status" value="1"/>
</dbReference>
<evidence type="ECO:0000256" key="2">
    <source>
        <dbReference type="ARBA" id="ARBA00022723"/>
    </source>
</evidence>
<organism evidence="6 7">
    <name type="scientific">Fusarium longipes</name>
    <dbReference type="NCBI Taxonomy" id="694270"/>
    <lineage>
        <taxon>Eukaryota</taxon>
        <taxon>Fungi</taxon>
        <taxon>Dikarya</taxon>
        <taxon>Ascomycota</taxon>
        <taxon>Pezizomycotina</taxon>
        <taxon>Sordariomycetes</taxon>
        <taxon>Hypocreomycetidae</taxon>
        <taxon>Hypocreales</taxon>
        <taxon>Nectriaceae</taxon>
        <taxon>Fusarium</taxon>
    </lineage>
</organism>
<accession>A0A395T9D5</accession>
<dbReference type="InterPro" id="IPR007219">
    <property type="entry name" value="XnlR_reg_dom"/>
</dbReference>
<dbReference type="CDD" id="cd00067">
    <property type="entry name" value="GAL4"/>
    <property type="match status" value="1"/>
</dbReference>
<dbReference type="AlphaFoldDB" id="A0A395T9D5"/>
<dbReference type="CDD" id="cd12148">
    <property type="entry name" value="fungal_TF_MHR"/>
    <property type="match status" value="1"/>
</dbReference>
<feature type="domain" description="Zn(2)-C6 fungal-type" evidence="5">
    <location>
        <begin position="49"/>
        <end position="80"/>
    </location>
</feature>
<dbReference type="EMBL" id="PXOG01000011">
    <property type="protein sequence ID" value="RGP81340.1"/>
    <property type="molecule type" value="Genomic_DNA"/>
</dbReference>
<proteinExistence type="predicted"/>
<dbReference type="PROSITE" id="PS00463">
    <property type="entry name" value="ZN2_CY6_FUNGAL_1"/>
    <property type="match status" value="1"/>
</dbReference>
<dbReference type="PROSITE" id="PS50048">
    <property type="entry name" value="ZN2_CY6_FUNGAL_2"/>
    <property type="match status" value="1"/>
</dbReference>
<feature type="compositionally biased region" description="Basic and acidic residues" evidence="4">
    <location>
        <begin position="1"/>
        <end position="13"/>
    </location>
</feature>
<protein>
    <submittedName>
        <fullName evidence="6">Fungal specific transcription factor</fullName>
    </submittedName>
</protein>
<dbReference type="GO" id="GO:0006351">
    <property type="term" value="P:DNA-templated transcription"/>
    <property type="evidence" value="ECO:0007669"/>
    <property type="project" value="InterPro"/>
</dbReference>
<dbReference type="STRING" id="694270.A0A395T9D5"/>
<dbReference type="SUPFAM" id="SSF57701">
    <property type="entry name" value="Zn2/Cys6 DNA-binding domain"/>
    <property type="match status" value="1"/>
</dbReference>
<gene>
    <name evidence="6" type="ORF">FLONG3_484</name>
</gene>
<keyword evidence="2" id="KW-0479">Metal-binding</keyword>
<dbReference type="GO" id="GO:0005634">
    <property type="term" value="C:nucleus"/>
    <property type="evidence" value="ECO:0007669"/>
    <property type="project" value="UniProtKB-SubCell"/>
</dbReference>
<dbReference type="GO" id="GO:0000981">
    <property type="term" value="F:DNA-binding transcription factor activity, RNA polymerase II-specific"/>
    <property type="evidence" value="ECO:0007669"/>
    <property type="project" value="InterPro"/>
</dbReference>
<keyword evidence="7" id="KW-1185">Reference proteome</keyword>
<evidence type="ECO:0000259" key="5">
    <source>
        <dbReference type="PROSITE" id="PS50048"/>
    </source>
</evidence>
<dbReference type="Pfam" id="PF04082">
    <property type="entry name" value="Fungal_trans"/>
    <property type="match status" value="1"/>
</dbReference>
<dbReference type="InterPro" id="IPR050613">
    <property type="entry name" value="Sec_Metabolite_Reg"/>
</dbReference>
<evidence type="ECO:0000313" key="6">
    <source>
        <dbReference type="EMBL" id="RGP81340.1"/>
    </source>
</evidence>
<comment type="subcellular location">
    <subcellularLocation>
        <location evidence="1">Nucleus</location>
    </subcellularLocation>
</comment>
<dbReference type="SMART" id="SM00066">
    <property type="entry name" value="GAL4"/>
    <property type="match status" value="1"/>
</dbReference>
<dbReference type="InterPro" id="IPR036864">
    <property type="entry name" value="Zn2-C6_fun-type_DNA-bd_sf"/>
</dbReference>
<feature type="compositionally biased region" description="Acidic residues" evidence="4">
    <location>
        <begin position="101"/>
        <end position="112"/>
    </location>
</feature>
<dbReference type="GO" id="GO:0003677">
    <property type="term" value="F:DNA binding"/>
    <property type="evidence" value="ECO:0007669"/>
    <property type="project" value="InterPro"/>
</dbReference>
<evidence type="ECO:0000313" key="7">
    <source>
        <dbReference type="Proteomes" id="UP000266234"/>
    </source>
</evidence>
<dbReference type="InterPro" id="IPR001138">
    <property type="entry name" value="Zn2Cys6_DnaBD"/>
</dbReference>